<dbReference type="PANTHER" id="PTHR11138:SF5">
    <property type="entry name" value="METHIONYL-TRNA FORMYLTRANSFERASE, MITOCHONDRIAL"/>
    <property type="match status" value="1"/>
</dbReference>
<sequence>MKIVFMGTPDFAVPCLESLIEAKHDVLAVFTQPDKPVGRKQILTPPEVKVCAQKHNIPVYQPEKIKGSNAVEILTELAPDIIIVVAYGKILPKEILEIAPYGCINVHASILPLYRGAAPIQWAVLNGDRETGVSIMQMDEGLDTGDVFYVEKTEIGENETSAELFDRLSAIGASALVKTLNMIKDGTAVATKQANKKCQYASMINKSMCNIDWNNSADKIHNQVRGLQTWPVATTTVNTKGLKIHKTIHTDITANKAGQIVDNKNKLVVCCGDGHCLEILELQLDGKKRMDAKSFLQGNNIEIGTILGE</sequence>
<keyword evidence="3 5" id="KW-0808">Transferase</keyword>
<protein>
    <recommendedName>
        <fullName evidence="2 5">Methionyl-tRNA formyltransferase</fullName>
        <ecNumber evidence="2 5">2.1.2.9</ecNumber>
    </recommendedName>
</protein>
<dbReference type="EC" id="2.1.2.9" evidence="2 5"/>
<keyword evidence="9" id="KW-1185">Reference proteome</keyword>
<dbReference type="InterPro" id="IPR005794">
    <property type="entry name" value="Fmt"/>
</dbReference>
<feature type="domain" description="Formyl transferase C-terminal" evidence="7">
    <location>
        <begin position="204"/>
        <end position="299"/>
    </location>
</feature>
<dbReference type="Pfam" id="PF02911">
    <property type="entry name" value="Formyl_trans_C"/>
    <property type="match status" value="1"/>
</dbReference>
<dbReference type="SUPFAM" id="SSF53328">
    <property type="entry name" value="Formyltransferase"/>
    <property type="match status" value="1"/>
</dbReference>
<proteinExistence type="inferred from homology"/>
<evidence type="ECO:0000259" key="6">
    <source>
        <dbReference type="Pfam" id="PF00551"/>
    </source>
</evidence>
<evidence type="ECO:0000313" key="9">
    <source>
        <dbReference type="Proteomes" id="UP000190657"/>
    </source>
</evidence>
<comment type="catalytic activity">
    <reaction evidence="5">
        <text>L-methionyl-tRNA(fMet) + (6R)-10-formyltetrahydrofolate = N-formyl-L-methionyl-tRNA(fMet) + (6S)-5,6,7,8-tetrahydrofolate + H(+)</text>
        <dbReference type="Rhea" id="RHEA:24380"/>
        <dbReference type="Rhea" id="RHEA-COMP:9952"/>
        <dbReference type="Rhea" id="RHEA-COMP:9953"/>
        <dbReference type="ChEBI" id="CHEBI:15378"/>
        <dbReference type="ChEBI" id="CHEBI:57453"/>
        <dbReference type="ChEBI" id="CHEBI:78530"/>
        <dbReference type="ChEBI" id="CHEBI:78844"/>
        <dbReference type="ChEBI" id="CHEBI:195366"/>
        <dbReference type="EC" id="2.1.2.9"/>
    </reaction>
</comment>
<dbReference type="InterPro" id="IPR005793">
    <property type="entry name" value="Formyl_trans_C"/>
</dbReference>
<comment type="function">
    <text evidence="5">Attaches a formyl group to the free amino group of methionyl-tRNA(fMet). The formyl group appears to play a dual role in the initiator identity of N-formylmethionyl-tRNA by promoting its recognition by IF2 and preventing the misappropriation of this tRNA by the elongation apparatus.</text>
</comment>
<gene>
    <name evidence="5" type="primary">fmt</name>
    <name evidence="8" type="ORF">SAMN02745114_00965</name>
</gene>
<comment type="similarity">
    <text evidence="1 5">Belongs to the Fmt family.</text>
</comment>
<dbReference type="InterPro" id="IPR044135">
    <property type="entry name" value="Met-tRNA-FMT_C"/>
</dbReference>
<reference evidence="9" key="1">
    <citation type="submission" date="2017-02" db="EMBL/GenBank/DDBJ databases">
        <authorList>
            <person name="Varghese N."/>
            <person name="Submissions S."/>
        </authorList>
    </citation>
    <scope>NUCLEOTIDE SEQUENCE [LARGE SCALE GENOMIC DNA]</scope>
    <source>
        <strain evidence="9">ATCC 51222</strain>
    </source>
</reference>
<dbReference type="HAMAP" id="MF_00182">
    <property type="entry name" value="Formyl_trans"/>
    <property type="match status" value="1"/>
</dbReference>
<dbReference type="InterPro" id="IPR036477">
    <property type="entry name" value="Formyl_transf_N_sf"/>
</dbReference>
<dbReference type="FunFam" id="3.40.50.12230:FF:000001">
    <property type="entry name" value="Methionyl-tRNA formyltransferase"/>
    <property type="match status" value="1"/>
</dbReference>
<dbReference type="AlphaFoldDB" id="A0A1T4LPE8"/>
<evidence type="ECO:0000259" key="7">
    <source>
        <dbReference type="Pfam" id="PF02911"/>
    </source>
</evidence>
<dbReference type="CDD" id="cd08704">
    <property type="entry name" value="Met_tRNA_FMT_C"/>
    <property type="match status" value="1"/>
</dbReference>
<dbReference type="GO" id="GO:0005829">
    <property type="term" value="C:cytosol"/>
    <property type="evidence" value="ECO:0007669"/>
    <property type="project" value="TreeGrafter"/>
</dbReference>
<evidence type="ECO:0000256" key="1">
    <source>
        <dbReference type="ARBA" id="ARBA00010699"/>
    </source>
</evidence>
<dbReference type="EMBL" id="FUWW01000009">
    <property type="protein sequence ID" value="SJZ56619.1"/>
    <property type="molecule type" value="Genomic_DNA"/>
</dbReference>
<organism evidence="8 9">
    <name type="scientific">Eubacterium coprostanoligenes</name>
    <dbReference type="NCBI Taxonomy" id="290054"/>
    <lineage>
        <taxon>Bacteria</taxon>
        <taxon>Bacillati</taxon>
        <taxon>Bacillota</taxon>
        <taxon>Clostridia</taxon>
        <taxon>Eubacteriales</taxon>
        <taxon>Eubacteriaceae</taxon>
        <taxon>Eubacterium</taxon>
    </lineage>
</organism>
<dbReference type="Gene3D" id="3.40.50.12230">
    <property type="match status" value="1"/>
</dbReference>
<evidence type="ECO:0000256" key="4">
    <source>
        <dbReference type="ARBA" id="ARBA00022917"/>
    </source>
</evidence>
<dbReference type="InterPro" id="IPR002376">
    <property type="entry name" value="Formyl_transf_N"/>
</dbReference>
<feature type="binding site" evidence="5">
    <location>
        <begin position="109"/>
        <end position="112"/>
    </location>
    <ligand>
        <name>(6S)-5,6,7,8-tetrahydrofolate</name>
        <dbReference type="ChEBI" id="CHEBI:57453"/>
    </ligand>
</feature>
<dbReference type="STRING" id="290054.SAMN02745114_00965"/>
<dbReference type="InterPro" id="IPR011034">
    <property type="entry name" value="Formyl_transferase-like_C_sf"/>
</dbReference>
<dbReference type="CDD" id="cd08646">
    <property type="entry name" value="FMT_core_Met-tRNA-FMT_N"/>
    <property type="match status" value="1"/>
</dbReference>
<evidence type="ECO:0000256" key="2">
    <source>
        <dbReference type="ARBA" id="ARBA00012261"/>
    </source>
</evidence>
<dbReference type="Proteomes" id="UP000190657">
    <property type="component" value="Unassembled WGS sequence"/>
</dbReference>
<dbReference type="SUPFAM" id="SSF50486">
    <property type="entry name" value="FMT C-terminal domain-like"/>
    <property type="match status" value="1"/>
</dbReference>
<feature type="domain" description="Formyl transferase N-terminal" evidence="6">
    <location>
        <begin position="1"/>
        <end position="179"/>
    </location>
</feature>
<evidence type="ECO:0000256" key="5">
    <source>
        <dbReference type="HAMAP-Rule" id="MF_00182"/>
    </source>
</evidence>
<accession>A0A1T4LPE8</accession>
<dbReference type="InterPro" id="IPR041711">
    <property type="entry name" value="Met-tRNA-FMT_N"/>
</dbReference>
<dbReference type="RefSeq" id="WP_078768454.1">
    <property type="nucleotide sequence ID" value="NZ_FUWW01000009.1"/>
</dbReference>
<dbReference type="NCBIfam" id="TIGR00460">
    <property type="entry name" value="fmt"/>
    <property type="match status" value="1"/>
</dbReference>
<evidence type="ECO:0000256" key="3">
    <source>
        <dbReference type="ARBA" id="ARBA00022679"/>
    </source>
</evidence>
<dbReference type="OrthoDB" id="9802815at2"/>
<keyword evidence="4 5" id="KW-0648">Protein biosynthesis</keyword>
<name>A0A1T4LPE8_9FIRM</name>
<dbReference type="GO" id="GO:0004479">
    <property type="term" value="F:methionyl-tRNA formyltransferase activity"/>
    <property type="evidence" value="ECO:0007669"/>
    <property type="project" value="UniProtKB-UniRule"/>
</dbReference>
<evidence type="ECO:0000313" key="8">
    <source>
        <dbReference type="EMBL" id="SJZ56619.1"/>
    </source>
</evidence>
<dbReference type="PANTHER" id="PTHR11138">
    <property type="entry name" value="METHIONYL-TRNA FORMYLTRANSFERASE"/>
    <property type="match status" value="1"/>
</dbReference>
<dbReference type="Pfam" id="PF00551">
    <property type="entry name" value="Formyl_trans_N"/>
    <property type="match status" value="1"/>
</dbReference>